<dbReference type="SUPFAM" id="SSF55347">
    <property type="entry name" value="Glyceraldehyde-3-phosphate dehydrogenase-like, C-terminal domain"/>
    <property type="match status" value="1"/>
</dbReference>
<organism evidence="6 7">
    <name type="scientific">Gulosibacter faecalis</name>
    <dbReference type="NCBI Taxonomy" id="272240"/>
    <lineage>
        <taxon>Bacteria</taxon>
        <taxon>Bacillati</taxon>
        <taxon>Actinomycetota</taxon>
        <taxon>Actinomycetes</taxon>
        <taxon>Micrococcales</taxon>
        <taxon>Microbacteriaceae</taxon>
        <taxon>Gulosibacter</taxon>
    </lineage>
</organism>
<dbReference type="Proteomes" id="UP001597492">
    <property type="component" value="Unassembled WGS sequence"/>
</dbReference>
<dbReference type="InterPro" id="IPR055170">
    <property type="entry name" value="GFO_IDH_MocA-like_dom"/>
</dbReference>
<dbReference type="PANTHER" id="PTHR43708">
    <property type="entry name" value="CONSERVED EXPRESSED OXIDOREDUCTASE (EUROFUNG)"/>
    <property type="match status" value="1"/>
</dbReference>
<protein>
    <submittedName>
        <fullName evidence="6">Gfo/Idh/MocA family oxidoreductase</fullName>
    </submittedName>
</protein>
<reference evidence="7" key="1">
    <citation type="journal article" date="2019" name="Int. J. Syst. Evol. Microbiol.">
        <title>The Global Catalogue of Microorganisms (GCM) 10K type strain sequencing project: providing services to taxonomists for standard genome sequencing and annotation.</title>
        <authorList>
            <consortium name="The Broad Institute Genomics Platform"/>
            <consortium name="The Broad Institute Genome Sequencing Center for Infectious Disease"/>
            <person name="Wu L."/>
            <person name="Ma J."/>
        </authorList>
    </citation>
    <scope>NUCLEOTIDE SEQUENCE [LARGE SCALE GENOMIC DNA]</scope>
    <source>
        <strain evidence="7">TISTR 1514</strain>
    </source>
</reference>
<feature type="domain" description="GFO/IDH/MocA-like oxidoreductase" evidence="5">
    <location>
        <begin position="132"/>
        <end position="245"/>
    </location>
</feature>
<dbReference type="Pfam" id="PF01408">
    <property type="entry name" value="GFO_IDH_MocA"/>
    <property type="match status" value="1"/>
</dbReference>
<evidence type="ECO:0000259" key="5">
    <source>
        <dbReference type="Pfam" id="PF22725"/>
    </source>
</evidence>
<evidence type="ECO:0000256" key="1">
    <source>
        <dbReference type="ARBA" id="ARBA00010928"/>
    </source>
</evidence>
<evidence type="ECO:0000256" key="3">
    <source>
        <dbReference type="ARBA" id="ARBA00023027"/>
    </source>
</evidence>
<evidence type="ECO:0000256" key="2">
    <source>
        <dbReference type="ARBA" id="ARBA00023002"/>
    </source>
</evidence>
<dbReference type="PANTHER" id="PTHR43708:SF5">
    <property type="entry name" value="CONSERVED EXPRESSED OXIDOREDUCTASE (EUROFUNG)-RELATED"/>
    <property type="match status" value="1"/>
</dbReference>
<keyword evidence="3" id="KW-0520">NAD</keyword>
<evidence type="ECO:0000313" key="6">
    <source>
        <dbReference type="EMBL" id="MFD2757569.1"/>
    </source>
</evidence>
<sequence>MTNLRVGLIGYGTGGRWFHAPYLEAAEGIDLVGVVTRSPKRAALVRADLPGVAVYPTLDDLIDAGVDAVAISTPPQTRRALVLEAVAQGLHVIADKPFAPSAEAAGELERAARSAGVLLNVFHNRREDTDIVTAKRVLDSGELGQITRLDLRFDLDEPDTLEGGPTGGLLRDLGTHVVDQALQLLGPAAAVHADLFEVETEQGPTDSAFAIALEHTSGARSYVSASKLSRLVSRELRLHGTAGSYVSDFSDVQTAAIFAGSRPAAARASWGIEREARWGILRTAEGERRVPSAQGDYTRYYEAFAAAVASGGEGPVPAGDGVEVLRVLDAVRESAQQRRTVEVAPAT</sequence>
<dbReference type="RefSeq" id="WP_019618114.1">
    <property type="nucleotide sequence ID" value="NZ_JBHUNE010000003.1"/>
</dbReference>
<feature type="domain" description="Gfo/Idh/MocA-like oxidoreductase N-terminal" evidence="4">
    <location>
        <begin position="4"/>
        <end position="122"/>
    </location>
</feature>
<proteinExistence type="inferred from homology"/>
<dbReference type="Gene3D" id="3.30.360.10">
    <property type="entry name" value="Dihydrodipicolinate Reductase, domain 2"/>
    <property type="match status" value="1"/>
</dbReference>
<comment type="similarity">
    <text evidence="1">Belongs to the Gfo/Idh/MocA family.</text>
</comment>
<dbReference type="InterPro" id="IPR036291">
    <property type="entry name" value="NAD(P)-bd_dom_sf"/>
</dbReference>
<dbReference type="SUPFAM" id="SSF51735">
    <property type="entry name" value="NAD(P)-binding Rossmann-fold domains"/>
    <property type="match status" value="1"/>
</dbReference>
<dbReference type="EMBL" id="JBHUNE010000003">
    <property type="protein sequence ID" value="MFD2757569.1"/>
    <property type="molecule type" value="Genomic_DNA"/>
</dbReference>
<dbReference type="InterPro" id="IPR000683">
    <property type="entry name" value="Gfo/Idh/MocA-like_OxRdtase_N"/>
</dbReference>
<dbReference type="InterPro" id="IPR051317">
    <property type="entry name" value="Gfo/Idh/MocA_oxidoreduct"/>
</dbReference>
<gene>
    <name evidence="6" type="ORF">ACFSW7_04145</name>
</gene>
<dbReference type="Gene3D" id="3.40.50.720">
    <property type="entry name" value="NAD(P)-binding Rossmann-like Domain"/>
    <property type="match status" value="1"/>
</dbReference>
<keyword evidence="7" id="KW-1185">Reference proteome</keyword>
<dbReference type="Pfam" id="PF22725">
    <property type="entry name" value="GFO_IDH_MocA_C3"/>
    <property type="match status" value="1"/>
</dbReference>
<keyword evidence="2" id="KW-0560">Oxidoreductase</keyword>
<comment type="caution">
    <text evidence="6">The sequence shown here is derived from an EMBL/GenBank/DDBJ whole genome shotgun (WGS) entry which is preliminary data.</text>
</comment>
<accession>A0ABW5UXJ4</accession>
<name>A0ABW5UXJ4_9MICO</name>
<evidence type="ECO:0000259" key="4">
    <source>
        <dbReference type="Pfam" id="PF01408"/>
    </source>
</evidence>
<evidence type="ECO:0000313" key="7">
    <source>
        <dbReference type="Proteomes" id="UP001597492"/>
    </source>
</evidence>